<dbReference type="EMBL" id="CAJVCH010131502">
    <property type="protein sequence ID" value="CAG7726156.1"/>
    <property type="molecule type" value="Genomic_DNA"/>
</dbReference>
<organism evidence="2 3">
    <name type="scientific">Allacma fusca</name>
    <dbReference type="NCBI Taxonomy" id="39272"/>
    <lineage>
        <taxon>Eukaryota</taxon>
        <taxon>Metazoa</taxon>
        <taxon>Ecdysozoa</taxon>
        <taxon>Arthropoda</taxon>
        <taxon>Hexapoda</taxon>
        <taxon>Collembola</taxon>
        <taxon>Symphypleona</taxon>
        <taxon>Sminthuridae</taxon>
        <taxon>Allacma</taxon>
    </lineage>
</organism>
<keyword evidence="3" id="KW-1185">Reference proteome</keyword>
<reference evidence="2" key="1">
    <citation type="submission" date="2021-06" db="EMBL/GenBank/DDBJ databases">
        <authorList>
            <person name="Hodson N. C."/>
            <person name="Mongue J. A."/>
            <person name="Jaron S. K."/>
        </authorList>
    </citation>
    <scope>NUCLEOTIDE SEQUENCE</scope>
</reference>
<comment type="caution">
    <text evidence="2">The sequence shown here is derived from an EMBL/GenBank/DDBJ whole genome shotgun (WGS) entry which is preliminary data.</text>
</comment>
<proteinExistence type="predicted"/>
<evidence type="ECO:0000256" key="1">
    <source>
        <dbReference type="SAM" id="MobiDB-lite"/>
    </source>
</evidence>
<feature type="region of interest" description="Disordered" evidence="1">
    <location>
        <begin position="1"/>
        <end position="22"/>
    </location>
</feature>
<sequence>VGSSQPQKAVQKREITPTLDDPTPLADMASIYKFL</sequence>
<dbReference type="AlphaFoldDB" id="A0A8J2P6C1"/>
<name>A0A8J2P6C1_9HEXA</name>
<protein>
    <submittedName>
        <fullName evidence="2">Uncharacterized protein</fullName>
    </submittedName>
</protein>
<gene>
    <name evidence="2" type="ORF">AFUS01_LOCUS15082</name>
</gene>
<evidence type="ECO:0000313" key="2">
    <source>
        <dbReference type="EMBL" id="CAG7726156.1"/>
    </source>
</evidence>
<feature type="non-terminal residue" evidence="2">
    <location>
        <position position="1"/>
    </location>
</feature>
<evidence type="ECO:0000313" key="3">
    <source>
        <dbReference type="Proteomes" id="UP000708208"/>
    </source>
</evidence>
<accession>A0A8J2P6C1</accession>
<dbReference type="Proteomes" id="UP000708208">
    <property type="component" value="Unassembled WGS sequence"/>
</dbReference>